<gene>
    <name evidence="6" type="ORF">TWF481_007858</name>
</gene>
<evidence type="ECO:0000256" key="4">
    <source>
        <dbReference type="SAM" id="MobiDB-lite"/>
    </source>
</evidence>
<keyword evidence="7" id="KW-1185">Reference proteome</keyword>
<accession>A0AAV9WB73</accession>
<comment type="caution">
    <text evidence="6">The sequence shown here is derived from an EMBL/GenBank/DDBJ whole genome shotgun (WGS) entry which is preliminary data.</text>
</comment>
<evidence type="ECO:0000313" key="6">
    <source>
        <dbReference type="EMBL" id="KAK6502813.1"/>
    </source>
</evidence>
<feature type="compositionally biased region" description="Gly residues" evidence="4">
    <location>
        <begin position="1696"/>
        <end position="1706"/>
    </location>
</feature>
<feature type="compositionally biased region" description="Polar residues" evidence="4">
    <location>
        <begin position="499"/>
        <end position="516"/>
    </location>
</feature>
<dbReference type="Pfam" id="PF12796">
    <property type="entry name" value="Ank_2"/>
    <property type="match status" value="2"/>
</dbReference>
<feature type="repeat" description="ANK" evidence="3">
    <location>
        <begin position="1318"/>
        <end position="1350"/>
    </location>
</feature>
<dbReference type="PANTHER" id="PTHR24123">
    <property type="entry name" value="ANKYRIN REPEAT-CONTAINING"/>
    <property type="match status" value="1"/>
</dbReference>
<feature type="transmembrane region" description="Helical" evidence="5">
    <location>
        <begin position="240"/>
        <end position="259"/>
    </location>
</feature>
<dbReference type="Gene3D" id="1.25.40.20">
    <property type="entry name" value="Ankyrin repeat-containing domain"/>
    <property type="match status" value="3"/>
</dbReference>
<dbReference type="InterPro" id="IPR051165">
    <property type="entry name" value="Multifunctional_ANK_Repeat"/>
</dbReference>
<dbReference type="PANTHER" id="PTHR24123:SF33">
    <property type="entry name" value="PROTEIN HOS4"/>
    <property type="match status" value="1"/>
</dbReference>
<feature type="transmembrane region" description="Helical" evidence="5">
    <location>
        <begin position="407"/>
        <end position="426"/>
    </location>
</feature>
<dbReference type="SUPFAM" id="SSF48403">
    <property type="entry name" value="Ankyrin repeat"/>
    <property type="match status" value="2"/>
</dbReference>
<dbReference type="SMART" id="SM00248">
    <property type="entry name" value="ANK"/>
    <property type="match status" value="9"/>
</dbReference>
<dbReference type="InterPro" id="IPR036770">
    <property type="entry name" value="Ankyrin_rpt-contain_sf"/>
</dbReference>
<evidence type="ECO:0000313" key="7">
    <source>
        <dbReference type="Proteomes" id="UP001370758"/>
    </source>
</evidence>
<keyword evidence="5" id="KW-1133">Transmembrane helix</keyword>
<keyword evidence="1" id="KW-0677">Repeat</keyword>
<feature type="transmembrane region" description="Helical" evidence="5">
    <location>
        <begin position="67"/>
        <end position="88"/>
    </location>
</feature>
<reference evidence="6 7" key="1">
    <citation type="submission" date="2023-08" db="EMBL/GenBank/DDBJ databases">
        <authorList>
            <person name="Palmer J.M."/>
        </authorList>
    </citation>
    <scope>NUCLEOTIDE SEQUENCE [LARGE SCALE GENOMIC DNA]</scope>
    <source>
        <strain evidence="6 7">TWF481</strain>
    </source>
</reference>
<dbReference type="Proteomes" id="UP001370758">
    <property type="component" value="Unassembled WGS sequence"/>
</dbReference>
<feature type="region of interest" description="Disordered" evidence="4">
    <location>
        <begin position="490"/>
        <end position="528"/>
    </location>
</feature>
<keyword evidence="2 3" id="KW-0040">ANK repeat</keyword>
<dbReference type="InterPro" id="IPR002110">
    <property type="entry name" value="Ankyrin_rpt"/>
</dbReference>
<name>A0AAV9WB73_9PEZI</name>
<evidence type="ECO:0000256" key="3">
    <source>
        <dbReference type="PROSITE-ProRule" id="PRU00023"/>
    </source>
</evidence>
<evidence type="ECO:0000256" key="2">
    <source>
        <dbReference type="ARBA" id="ARBA00023043"/>
    </source>
</evidence>
<protein>
    <submittedName>
        <fullName evidence="6">Uncharacterized protein</fullName>
    </submittedName>
</protein>
<keyword evidence="5" id="KW-0812">Transmembrane</keyword>
<feature type="region of interest" description="Disordered" evidence="4">
    <location>
        <begin position="1683"/>
        <end position="1706"/>
    </location>
</feature>
<dbReference type="PROSITE" id="PS50088">
    <property type="entry name" value="ANK_REPEAT"/>
    <property type="match status" value="4"/>
</dbReference>
<organism evidence="6 7">
    <name type="scientific">Arthrobotrys musiformis</name>
    <dbReference type="NCBI Taxonomy" id="47236"/>
    <lineage>
        <taxon>Eukaryota</taxon>
        <taxon>Fungi</taxon>
        <taxon>Dikarya</taxon>
        <taxon>Ascomycota</taxon>
        <taxon>Pezizomycotina</taxon>
        <taxon>Orbiliomycetes</taxon>
        <taxon>Orbiliales</taxon>
        <taxon>Orbiliaceae</taxon>
        <taxon>Arthrobotrys</taxon>
    </lineage>
</organism>
<feature type="repeat" description="ANK" evidence="3">
    <location>
        <begin position="1160"/>
        <end position="1192"/>
    </location>
</feature>
<proteinExistence type="predicted"/>
<evidence type="ECO:0000256" key="5">
    <source>
        <dbReference type="SAM" id="Phobius"/>
    </source>
</evidence>
<evidence type="ECO:0000256" key="1">
    <source>
        <dbReference type="ARBA" id="ARBA00022737"/>
    </source>
</evidence>
<dbReference type="PROSITE" id="PS50297">
    <property type="entry name" value="ANK_REP_REGION"/>
    <property type="match status" value="3"/>
</dbReference>
<sequence length="1706" mass="188850">MPYTIPPIKSTLLGLVRRASASGDDSASNWDDFANNFATDIAPILVLFGEQVTKQFLSESTSRLDHIIFAVAPLGVLTAVVSVIRVCGSSSLKAFIGRAQEARGVSEAELCSSTSRDVCELWSNGGISRVFGRPKILEFIFSKSDDFYTEFPGGSGDKPGKIVYPSCGIHIPKAFFCPGEFYDDGKPLQTGSWEQTKNTSSSLSRGLQTVEQGRHGAEHAFAPHPNLSLNIGIKPRPREIQWAVAIFGVLLQLSFFGYATWASYYAPNIWEDGKPPGKWAFPLTAVGTGLLVIGMGLCAMLIDRRTHERKFEKLKAGKSHEKVPAPSRSSLIVYLVYSLDQLIVWLTSMANASSLIQNPSTTNTFIFWLQPGNQSVGDQVFDSFAHWDNRDVYVTSWRVDLDGPKPFNSMVAIGPAIVFSTLGFILQFIGLRGLHGSVALYQLAATLIMAIIRATLRSNRIDEGSNKLRNYRDVEGHELDWIASQIDKATQEIERRQKQQATEEPNSPQGHPTGSRGSEPPQETPAMGANQSCVWHIVDIKPTQEVARTAEQDFAEVRILRLPIMKGWNEEGWTDERWNAYEERWNEPIGFLPKAGSSRGGYSCALAAVKWIKHFEKDRTGTGTQEPNEAARTLHYRRRLARLTDSITEEQEMTWDMPIRAVARKLKQAIETTAEYIFSGKMGLLRGWKGVEALVWSTTCQLDAPGRPYTHSDKFPIYFLLYRENGRWKIDVHQLQAVLGLWSWSLKAHADASKFLDRRFFAVTDKGEKEYLKQTIRNWTSPSLSINEDGCWRPILETGSGPRFILSLATCTLLEVQPKRQVILSVSSTASVLELAAQDIFTMFINRITGIIKLLKDIEPRTRTPQGSATGLEIPKDGPILGLTEPNIETFTEIYIAAGLGTREDALTSIIPSLLQKMKLPRVEELAQKVAHAAQLQRRSGNFQKCEGTLRGLLQIQDPDVEAMAVRHLGELCRYAMRSPKDEDKELGHRVQVELAKMDCSYKAERFKNIYGSFFADIAHFQEKGRYQKDYFLPDALGGLDIENFLKQERAYPGSSWRYKIGCDHLIITEACYMNKLAPGQVDALTKWAIEKNNPELIEGLWSAPKHYSTLLWIGCESPGLGDNEPLIPLIHAVESSCEPETFQAILEWPGMKIDSRTCDGDTALLLAVRRNNIAQIEALLKAGADINARNFYKENALHFATGNEHYEAIELLFDQGIDPNATMSANNHTESRDPIDLALSLGHTEILRLLMSQGANGATNLGPKLELAASKDYIDAIEMLLGAGASPDDGLMAAINCGKLEIAKRILARGANVNGSRDRSPLLKAVRLDNYEAVKLLLDNGANDELSMRMCLSTAVSDHDHQEIIKLLLEQGACAGDGITAASKRRGDFSIDIVELLLQWGAGPEKLLRSAASNDNHRIVEYLLNTEVEIGGSFGAAIMRGNEEIVKLFLGKGASVQEGFIQATYHDQYSLVKLMLDEGADVNTPHEEYGNALILNIARPRDYYCDIIEIVKLLLDHHIDVNAQVENMEMHLAQLYGSALELALKARGDNSSMAKLLLDCGADVNTIVERYGNILNMAVSLGNRPAVSRLLHGGAKLMGDSYPDHENEREGRGYLHKKIIELMRKEDPGTAGCEACQTKKLEACDATLKSCSWNWVHEAGIKASGTYEDGYISTWGRLVADSSSNETKGSKTEGPSGGTEGSGPS</sequence>
<feature type="repeat" description="ANK" evidence="3">
    <location>
        <begin position="1231"/>
        <end position="1257"/>
    </location>
</feature>
<dbReference type="EMBL" id="JAVHJL010000005">
    <property type="protein sequence ID" value="KAK6502813.1"/>
    <property type="molecule type" value="Genomic_DNA"/>
</dbReference>
<feature type="transmembrane region" description="Helical" evidence="5">
    <location>
        <begin position="279"/>
        <end position="302"/>
    </location>
</feature>
<keyword evidence="5" id="KW-0472">Membrane</keyword>
<feature type="repeat" description="ANK" evidence="3">
    <location>
        <begin position="1193"/>
        <end position="1225"/>
    </location>
</feature>